<accession>A0A937X4H4</accession>
<evidence type="ECO:0000256" key="1">
    <source>
        <dbReference type="ARBA" id="ARBA00009670"/>
    </source>
</evidence>
<protein>
    <submittedName>
        <fullName evidence="3">AarF/ABC1/UbiB kinase family protein</fullName>
    </submittedName>
</protein>
<dbReference type="EMBL" id="VGJX01000674">
    <property type="protein sequence ID" value="MBM3275678.1"/>
    <property type="molecule type" value="Genomic_DNA"/>
</dbReference>
<evidence type="ECO:0000259" key="2">
    <source>
        <dbReference type="Pfam" id="PF03109"/>
    </source>
</evidence>
<dbReference type="AlphaFoldDB" id="A0A937X4H4"/>
<keyword evidence="3" id="KW-0808">Transferase</keyword>
<organism evidence="3 4">
    <name type="scientific">Candidatus Tanganyikabacteria bacterium</name>
    <dbReference type="NCBI Taxonomy" id="2961651"/>
    <lineage>
        <taxon>Bacteria</taxon>
        <taxon>Bacillati</taxon>
        <taxon>Candidatus Sericytochromatia</taxon>
        <taxon>Candidatus Tanganyikabacteria</taxon>
    </lineage>
</organism>
<comment type="caution">
    <text evidence="3">The sequence shown here is derived from an EMBL/GenBank/DDBJ whole genome shotgun (WGS) entry which is preliminary data.</text>
</comment>
<evidence type="ECO:0000313" key="3">
    <source>
        <dbReference type="EMBL" id="MBM3275678.1"/>
    </source>
</evidence>
<keyword evidence="3" id="KW-0418">Kinase</keyword>
<dbReference type="InterPro" id="IPR011009">
    <property type="entry name" value="Kinase-like_dom_sf"/>
</dbReference>
<feature type="non-terminal residue" evidence="3">
    <location>
        <position position="244"/>
    </location>
</feature>
<name>A0A937X4H4_9BACT</name>
<sequence length="244" mass="27989">MEILTYDPPANAARLRRHPGLALRRTWQILWTFAWFWVRHWIAHQNWLPHSKSALEREIATARYLTNCLVALGPTFIKMGQAMSTRPDVLPRTYIQEFTKLQDKVPAFDTKIAIATIERELGKSIDQAYPSFDPQPISAASIGQVYKARTREGDRVAVKVQRPNLPWILSIDLAILRLFAAYAEWRNKLLSRRSARLRSASGPADSRTAFDLFVKDMPYVAITDQFGKSLFDQTDFLLEGRNAE</sequence>
<gene>
    <name evidence="3" type="ORF">FJZ00_11030</name>
</gene>
<dbReference type="Proteomes" id="UP000703893">
    <property type="component" value="Unassembled WGS sequence"/>
</dbReference>
<dbReference type="Pfam" id="PF03109">
    <property type="entry name" value="ABC1"/>
    <property type="match status" value="1"/>
</dbReference>
<comment type="similarity">
    <text evidence="1">Belongs to the protein kinase superfamily. ADCK protein kinase family.</text>
</comment>
<dbReference type="InterPro" id="IPR050154">
    <property type="entry name" value="UbiB_kinase"/>
</dbReference>
<proteinExistence type="inferred from homology"/>
<dbReference type="GO" id="GO:0016301">
    <property type="term" value="F:kinase activity"/>
    <property type="evidence" value="ECO:0007669"/>
    <property type="project" value="UniProtKB-KW"/>
</dbReference>
<dbReference type="InterPro" id="IPR004147">
    <property type="entry name" value="ABC1_dom"/>
</dbReference>
<dbReference type="PANTHER" id="PTHR10566">
    <property type="entry name" value="CHAPERONE-ACTIVITY OF BC1 COMPLEX CABC1 -RELATED"/>
    <property type="match status" value="1"/>
</dbReference>
<feature type="domain" description="ABC1 atypical kinase-like" evidence="2">
    <location>
        <begin position="100"/>
        <end position="185"/>
    </location>
</feature>
<dbReference type="PANTHER" id="PTHR10566:SF113">
    <property type="entry name" value="PROTEIN ACTIVITY OF BC1 COMPLEX KINASE 7, CHLOROPLASTIC"/>
    <property type="match status" value="1"/>
</dbReference>
<evidence type="ECO:0000313" key="4">
    <source>
        <dbReference type="Proteomes" id="UP000703893"/>
    </source>
</evidence>
<dbReference type="SUPFAM" id="SSF56112">
    <property type="entry name" value="Protein kinase-like (PK-like)"/>
    <property type="match status" value="1"/>
</dbReference>
<reference evidence="3 4" key="1">
    <citation type="submission" date="2019-03" db="EMBL/GenBank/DDBJ databases">
        <title>Lake Tanganyika Metagenome-Assembled Genomes (MAGs).</title>
        <authorList>
            <person name="Tran P."/>
        </authorList>
    </citation>
    <scope>NUCLEOTIDE SEQUENCE [LARGE SCALE GENOMIC DNA]</scope>
    <source>
        <strain evidence="3">K_DeepCast_65m_m2_236</strain>
    </source>
</reference>